<evidence type="ECO:0000313" key="9">
    <source>
        <dbReference type="Proteomes" id="UP001303046"/>
    </source>
</evidence>
<dbReference type="Proteomes" id="UP001303046">
    <property type="component" value="Unassembled WGS sequence"/>
</dbReference>
<organism evidence="8 9">
    <name type="scientific">Necator americanus</name>
    <name type="common">Human hookworm</name>
    <dbReference type="NCBI Taxonomy" id="51031"/>
    <lineage>
        <taxon>Eukaryota</taxon>
        <taxon>Metazoa</taxon>
        <taxon>Ecdysozoa</taxon>
        <taxon>Nematoda</taxon>
        <taxon>Chromadorea</taxon>
        <taxon>Rhabditida</taxon>
        <taxon>Rhabditina</taxon>
        <taxon>Rhabditomorpha</taxon>
        <taxon>Strongyloidea</taxon>
        <taxon>Ancylostomatidae</taxon>
        <taxon>Bunostominae</taxon>
        <taxon>Necator</taxon>
    </lineage>
</organism>
<dbReference type="PANTHER" id="PTHR24333:SF9">
    <property type="entry name" value="HOMEOBOX DOMAIN-CONTAINING PROTEIN"/>
    <property type="match status" value="1"/>
</dbReference>
<proteinExistence type="predicted"/>
<name>A0ABR1DAQ2_NECAM</name>
<dbReference type="InterPro" id="IPR050848">
    <property type="entry name" value="Homeobox_TF"/>
</dbReference>
<evidence type="ECO:0000256" key="3">
    <source>
        <dbReference type="ARBA" id="ARBA00023155"/>
    </source>
</evidence>
<evidence type="ECO:0000256" key="6">
    <source>
        <dbReference type="RuleBase" id="RU000682"/>
    </source>
</evidence>
<evidence type="ECO:0000256" key="4">
    <source>
        <dbReference type="ARBA" id="ARBA00023242"/>
    </source>
</evidence>
<gene>
    <name evidence="8" type="primary">Necator_chrIV.g13335</name>
    <name evidence="8" type="ORF">RB195_000044</name>
</gene>
<dbReference type="PROSITE" id="PS00027">
    <property type="entry name" value="HOMEOBOX_1"/>
    <property type="match status" value="1"/>
</dbReference>
<evidence type="ECO:0000313" key="8">
    <source>
        <dbReference type="EMBL" id="KAK6746531.1"/>
    </source>
</evidence>
<keyword evidence="9" id="KW-1185">Reference proteome</keyword>
<keyword evidence="3 5" id="KW-0371">Homeobox</keyword>
<dbReference type="EMBL" id="JAVFWL010000004">
    <property type="protein sequence ID" value="KAK6746531.1"/>
    <property type="molecule type" value="Genomic_DNA"/>
</dbReference>
<dbReference type="Pfam" id="PF00046">
    <property type="entry name" value="Homeodomain"/>
    <property type="match status" value="1"/>
</dbReference>
<protein>
    <recommendedName>
        <fullName evidence="7">Homeobox domain-containing protein</fullName>
    </recommendedName>
</protein>
<sequence>MAFNISTLLASGSEQSQAVHSIEMNTEEGSSTDEKEIVDVLTHHAGEHEWMQPGRTDVETASYGNALSQWNNLASSQLAMYAIAHDIKTPSLVELQMLLGMGARKHDYKRSRKAIGERKPRQAYTARQLEKLECEFQTDKYLSVQKRIQLSRSLNLTETQIKTWFQNRRTKWKKQLTTSIRELYRDRVVPSLALLQPVPPLDPNLVAPSVSVSYNDFPAHCIAETQSNPEHQPVPSQI</sequence>
<dbReference type="InterPro" id="IPR020479">
    <property type="entry name" value="HD_metazoa"/>
</dbReference>
<comment type="caution">
    <text evidence="8">The sequence shown here is derived from an EMBL/GenBank/DDBJ whole genome shotgun (WGS) entry which is preliminary data.</text>
</comment>
<dbReference type="SUPFAM" id="SSF46689">
    <property type="entry name" value="Homeodomain-like"/>
    <property type="match status" value="1"/>
</dbReference>
<dbReference type="PROSITE" id="PS50071">
    <property type="entry name" value="HOMEOBOX_2"/>
    <property type="match status" value="1"/>
</dbReference>
<keyword evidence="2 5" id="KW-0238">DNA-binding</keyword>
<evidence type="ECO:0000256" key="2">
    <source>
        <dbReference type="ARBA" id="ARBA00023125"/>
    </source>
</evidence>
<dbReference type="CDD" id="cd00086">
    <property type="entry name" value="homeodomain"/>
    <property type="match status" value="1"/>
</dbReference>
<dbReference type="SMART" id="SM00389">
    <property type="entry name" value="HOX"/>
    <property type="match status" value="1"/>
</dbReference>
<dbReference type="InterPro" id="IPR001356">
    <property type="entry name" value="HD"/>
</dbReference>
<dbReference type="InterPro" id="IPR017970">
    <property type="entry name" value="Homeobox_CS"/>
</dbReference>
<dbReference type="PANTHER" id="PTHR24333">
    <property type="entry name" value="HOMEO BOX HB9 LIKE A-RELATED"/>
    <property type="match status" value="1"/>
</dbReference>
<keyword evidence="4 5" id="KW-0539">Nucleus</keyword>
<evidence type="ECO:0000259" key="7">
    <source>
        <dbReference type="PROSITE" id="PS50071"/>
    </source>
</evidence>
<dbReference type="Gene3D" id="1.10.10.60">
    <property type="entry name" value="Homeodomain-like"/>
    <property type="match status" value="1"/>
</dbReference>
<dbReference type="InterPro" id="IPR009057">
    <property type="entry name" value="Homeodomain-like_sf"/>
</dbReference>
<feature type="DNA-binding region" description="Homeobox" evidence="5">
    <location>
        <begin position="117"/>
        <end position="176"/>
    </location>
</feature>
<evidence type="ECO:0000256" key="1">
    <source>
        <dbReference type="ARBA" id="ARBA00004123"/>
    </source>
</evidence>
<feature type="domain" description="Homeobox" evidence="7">
    <location>
        <begin position="115"/>
        <end position="175"/>
    </location>
</feature>
<dbReference type="PRINTS" id="PR00024">
    <property type="entry name" value="HOMEOBOX"/>
</dbReference>
<evidence type="ECO:0000256" key="5">
    <source>
        <dbReference type="PROSITE-ProRule" id="PRU00108"/>
    </source>
</evidence>
<accession>A0ABR1DAQ2</accession>
<reference evidence="8 9" key="1">
    <citation type="submission" date="2023-08" db="EMBL/GenBank/DDBJ databases">
        <title>A Necator americanus chromosomal reference genome.</title>
        <authorList>
            <person name="Ilik V."/>
            <person name="Petrzelkova K.J."/>
            <person name="Pardy F."/>
            <person name="Fuh T."/>
            <person name="Niatou-Singa F.S."/>
            <person name="Gouil Q."/>
            <person name="Baker L."/>
            <person name="Ritchie M.E."/>
            <person name="Jex A.R."/>
            <person name="Gazzola D."/>
            <person name="Li H."/>
            <person name="Toshio Fujiwara R."/>
            <person name="Zhan B."/>
            <person name="Aroian R.V."/>
            <person name="Pafco B."/>
            <person name="Schwarz E.M."/>
        </authorList>
    </citation>
    <scope>NUCLEOTIDE SEQUENCE [LARGE SCALE GENOMIC DNA]</scope>
    <source>
        <strain evidence="8 9">Aroian</strain>
        <tissue evidence="8">Whole animal</tissue>
    </source>
</reference>
<comment type="subcellular location">
    <subcellularLocation>
        <location evidence="1 5 6">Nucleus</location>
    </subcellularLocation>
</comment>